<evidence type="ECO:0000313" key="1">
    <source>
        <dbReference type="EMBL" id="HJA92864.1"/>
    </source>
</evidence>
<dbReference type="Proteomes" id="UP000886858">
    <property type="component" value="Unassembled WGS sequence"/>
</dbReference>
<reference evidence="1" key="2">
    <citation type="submission" date="2021-04" db="EMBL/GenBank/DDBJ databases">
        <authorList>
            <person name="Gilroy R."/>
        </authorList>
    </citation>
    <scope>NUCLEOTIDE SEQUENCE</scope>
    <source>
        <strain evidence="1">CHK179-7159</strain>
    </source>
</reference>
<proteinExistence type="predicted"/>
<dbReference type="CDD" id="cd00761">
    <property type="entry name" value="Glyco_tranf_GTA_type"/>
    <property type="match status" value="1"/>
</dbReference>
<feature type="non-terminal residue" evidence="1">
    <location>
        <position position="108"/>
    </location>
</feature>
<accession>A0A9D2KZZ9</accession>
<evidence type="ECO:0000313" key="2">
    <source>
        <dbReference type="Proteomes" id="UP000886858"/>
    </source>
</evidence>
<dbReference type="Gene3D" id="3.90.550.10">
    <property type="entry name" value="Spore Coat Polysaccharide Biosynthesis Protein SpsA, Chain A"/>
    <property type="match status" value="1"/>
</dbReference>
<protein>
    <submittedName>
        <fullName evidence="1">Glycosyltransferase family 2 protein</fullName>
    </submittedName>
</protein>
<dbReference type="InterPro" id="IPR029044">
    <property type="entry name" value="Nucleotide-diphossugar_trans"/>
</dbReference>
<reference evidence="1" key="1">
    <citation type="journal article" date="2021" name="PeerJ">
        <title>Extensive microbial diversity within the chicken gut microbiome revealed by metagenomics and culture.</title>
        <authorList>
            <person name="Gilroy R."/>
            <person name="Ravi A."/>
            <person name="Getino M."/>
            <person name="Pursley I."/>
            <person name="Horton D.L."/>
            <person name="Alikhan N.F."/>
            <person name="Baker D."/>
            <person name="Gharbi K."/>
            <person name="Hall N."/>
            <person name="Watson M."/>
            <person name="Adriaenssens E.M."/>
            <person name="Foster-Nyarko E."/>
            <person name="Jarju S."/>
            <person name="Secka A."/>
            <person name="Antonio M."/>
            <person name="Oren A."/>
            <person name="Chaudhuri R.R."/>
            <person name="La Ragione R."/>
            <person name="Hildebrand F."/>
            <person name="Pallen M.J."/>
        </authorList>
    </citation>
    <scope>NUCLEOTIDE SEQUENCE</scope>
    <source>
        <strain evidence="1">CHK179-7159</strain>
    </source>
</reference>
<comment type="caution">
    <text evidence="1">The sequence shown here is derived from an EMBL/GenBank/DDBJ whole genome shotgun (WGS) entry which is preliminary data.</text>
</comment>
<gene>
    <name evidence="1" type="ORF">H9717_07070</name>
</gene>
<sequence length="108" mass="12813">MRTKKYQVIWCLRQGEKFASESLECILRYIDENCERIVITTCSEDNSYFLTNINKEDKRIRYIPINKKGIYDTVWNYLRENILDTVLLDSSVLLGPECVQKLQTYAYA</sequence>
<name>A0A9D2KZZ9_9FIRM</name>
<organism evidence="1 2">
    <name type="scientific">Candidatus Eisenbergiella merdipullorum</name>
    <dbReference type="NCBI Taxonomy" id="2838553"/>
    <lineage>
        <taxon>Bacteria</taxon>
        <taxon>Bacillati</taxon>
        <taxon>Bacillota</taxon>
        <taxon>Clostridia</taxon>
        <taxon>Lachnospirales</taxon>
        <taxon>Lachnospiraceae</taxon>
        <taxon>Eisenbergiella</taxon>
    </lineage>
</organism>
<dbReference type="AlphaFoldDB" id="A0A9D2KZZ9"/>
<dbReference type="EMBL" id="DWYY01000074">
    <property type="protein sequence ID" value="HJA92864.1"/>
    <property type="molecule type" value="Genomic_DNA"/>
</dbReference>